<keyword evidence="2" id="KW-1185">Reference proteome</keyword>
<dbReference type="AlphaFoldDB" id="A0A367J3N5"/>
<sequence length="119" mass="13360">MPSIVFLNEDGCGNIYDENGIEAMDIVDEEADPHALKQLVNLDLYLEKNSNVALIEEHYECITEKADTASEIKVDFSSDTETLEARIVDAAHEIPIQHLQNIIQHSKNHFVSCLSHTPI</sequence>
<gene>
    <name evidence="1" type="ORF">CU098_004694</name>
</gene>
<proteinExistence type="predicted"/>
<protein>
    <submittedName>
        <fullName evidence="1">Uncharacterized protein</fullName>
    </submittedName>
</protein>
<dbReference type="OrthoDB" id="2283569at2759"/>
<accession>A0A367J3N5</accession>
<comment type="caution">
    <text evidence="1">The sequence shown here is derived from an EMBL/GenBank/DDBJ whole genome shotgun (WGS) entry which is preliminary data.</text>
</comment>
<reference evidence="1 2" key="1">
    <citation type="journal article" date="2018" name="G3 (Bethesda)">
        <title>Phylogenetic and Phylogenomic Definition of Rhizopus Species.</title>
        <authorList>
            <person name="Gryganskyi A.P."/>
            <person name="Golan J."/>
            <person name="Dolatabadi S."/>
            <person name="Mondo S."/>
            <person name="Robb S."/>
            <person name="Idnurm A."/>
            <person name="Muszewska A."/>
            <person name="Steczkiewicz K."/>
            <person name="Masonjones S."/>
            <person name="Liao H.L."/>
            <person name="Gajdeczka M.T."/>
            <person name="Anike F."/>
            <person name="Vuek A."/>
            <person name="Anishchenko I.M."/>
            <person name="Voigt K."/>
            <person name="de Hoog G.S."/>
            <person name="Smith M.E."/>
            <person name="Heitman J."/>
            <person name="Vilgalys R."/>
            <person name="Stajich J.E."/>
        </authorList>
    </citation>
    <scope>NUCLEOTIDE SEQUENCE [LARGE SCALE GENOMIC DNA]</scope>
    <source>
        <strain evidence="1 2">LSU 92-RS-03</strain>
    </source>
</reference>
<organism evidence="1 2">
    <name type="scientific">Rhizopus stolonifer</name>
    <name type="common">Rhizopus nigricans</name>
    <dbReference type="NCBI Taxonomy" id="4846"/>
    <lineage>
        <taxon>Eukaryota</taxon>
        <taxon>Fungi</taxon>
        <taxon>Fungi incertae sedis</taxon>
        <taxon>Mucoromycota</taxon>
        <taxon>Mucoromycotina</taxon>
        <taxon>Mucoromycetes</taxon>
        <taxon>Mucorales</taxon>
        <taxon>Mucorineae</taxon>
        <taxon>Rhizopodaceae</taxon>
        <taxon>Rhizopus</taxon>
    </lineage>
</organism>
<name>A0A367J3N5_RHIST</name>
<evidence type="ECO:0000313" key="1">
    <source>
        <dbReference type="EMBL" id="RCH84552.1"/>
    </source>
</evidence>
<evidence type="ECO:0000313" key="2">
    <source>
        <dbReference type="Proteomes" id="UP000253551"/>
    </source>
</evidence>
<dbReference type="EMBL" id="PJQM01004414">
    <property type="protein sequence ID" value="RCH84552.1"/>
    <property type="molecule type" value="Genomic_DNA"/>
</dbReference>
<dbReference type="Proteomes" id="UP000253551">
    <property type="component" value="Unassembled WGS sequence"/>
</dbReference>